<dbReference type="Gene3D" id="3.30.420.10">
    <property type="entry name" value="Ribonuclease H-like superfamily/Ribonuclease H"/>
    <property type="match status" value="1"/>
</dbReference>
<protein>
    <submittedName>
        <fullName evidence="1">Uncharacterized protein</fullName>
    </submittedName>
</protein>
<organism evidence="1 2">
    <name type="scientific">Sphaeroforma arctica JP610</name>
    <dbReference type="NCBI Taxonomy" id="667725"/>
    <lineage>
        <taxon>Eukaryota</taxon>
        <taxon>Ichthyosporea</taxon>
        <taxon>Ichthyophonida</taxon>
        <taxon>Sphaeroforma</taxon>
    </lineage>
</organism>
<keyword evidence="2" id="KW-1185">Reference proteome</keyword>
<evidence type="ECO:0000313" key="1">
    <source>
        <dbReference type="EMBL" id="KNC86155.1"/>
    </source>
</evidence>
<gene>
    <name evidence="1" type="ORF">SARC_01681</name>
</gene>
<reference evidence="1 2" key="1">
    <citation type="submission" date="2011-02" db="EMBL/GenBank/DDBJ databases">
        <title>The Genome Sequence of Sphaeroforma arctica JP610.</title>
        <authorList>
            <consortium name="The Broad Institute Genome Sequencing Platform"/>
            <person name="Russ C."/>
            <person name="Cuomo C."/>
            <person name="Young S.K."/>
            <person name="Zeng Q."/>
            <person name="Gargeya S."/>
            <person name="Alvarado L."/>
            <person name="Berlin A."/>
            <person name="Chapman S.B."/>
            <person name="Chen Z."/>
            <person name="Freedman E."/>
            <person name="Gellesch M."/>
            <person name="Goldberg J."/>
            <person name="Griggs A."/>
            <person name="Gujja S."/>
            <person name="Heilman E."/>
            <person name="Heiman D."/>
            <person name="Howarth C."/>
            <person name="Mehta T."/>
            <person name="Neiman D."/>
            <person name="Pearson M."/>
            <person name="Roberts A."/>
            <person name="Saif S."/>
            <person name="Shea T."/>
            <person name="Shenoy N."/>
            <person name="Sisk P."/>
            <person name="Stolte C."/>
            <person name="Sykes S."/>
            <person name="White J."/>
            <person name="Yandava C."/>
            <person name="Burger G."/>
            <person name="Gray M.W."/>
            <person name="Holland P.W.H."/>
            <person name="King N."/>
            <person name="Lang F.B.F."/>
            <person name="Roger A.J."/>
            <person name="Ruiz-Trillo I."/>
            <person name="Haas B."/>
            <person name="Nusbaum C."/>
            <person name="Birren B."/>
        </authorList>
    </citation>
    <scope>NUCLEOTIDE SEQUENCE [LARGE SCALE GENOMIC DNA]</scope>
    <source>
        <strain evidence="1 2">JP610</strain>
    </source>
</reference>
<dbReference type="GO" id="GO:0003676">
    <property type="term" value="F:nucleic acid binding"/>
    <property type="evidence" value="ECO:0007669"/>
    <property type="project" value="InterPro"/>
</dbReference>
<accession>A0A0L0GAY8</accession>
<sequence>MVRRSCVTQNVLQLQKACAHVSGGKESTSDSFNSDRCSTFICTACARKPGSGLTSLLCNPRSRDNTSVHGKSLLYGVHINGDATKFETDFGSRLDDTLELTTYAKIIGFVPNTQRMMSLTNICIHTLGKTIPKPDNIRLGDRAQRCDLNKDQKKYATIDVLSVLRILSSSGIRYVKRRVLSATLEW</sequence>
<evidence type="ECO:0000313" key="2">
    <source>
        <dbReference type="Proteomes" id="UP000054560"/>
    </source>
</evidence>
<dbReference type="Proteomes" id="UP000054560">
    <property type="component" value="Unassembled WGS sequence"/>
</dbReference>
<dbReference type="InterPro" id="IPR012337">
    <property type="entry name" value="RNaseH-like_sf"/>
</dbReference>
<dbReference type="AlphaFoldDB" id="A0A0L0GAY8"/>
<name>A0A0L0GAY8_9EUKA</name>
<proteinExistence type="predicted"/>
<dbReference type="EMBL" id="KQ241665">
    <property type="protein sequence ID" value="KNC86155.1"/>
    <property type="molecule type" value="Genomic_DNA"/>
</dbReference>
<dbReference type="GeneID" id="25902185"/>
<dbReference type="SUPFAM" id="SSF53098">
    <property type="entry name" value="Ribonuclease H-like"/>
    <property type="match status" value="1"/>
</dbReference>
<dbReference type="InterPro" id="IPR036397">
    <property type="entry name" value="RNaseH_sf"/>
</dbReference>
<dbReference type="RefSeq" id="XP_014160057.1">
    <property type="nucleotide sequence ID" value="XM_014304582.1"/>
</dbReference>